<dbReference type="RefSeq" id="WP_200982226.1">
    <property type="nucleotide sequence ID" value="NZ_CP064654.1"/>
</dbReference>
<evidence type="ECO:0000313" key="3">
    <source>
        <dbReference type="Proteomes" id="UP000594459"/>
    </source>
</evidence>
<keyword evidence="1" id="KW-0472">Membrane</keyword>
<keyword evidence="1" id="KW-0812">Transmembrane</keyword>
<evidence type="ECO:0000313" key="2">
    <source>
        <dbReference type="EMBL" id="QPC99136.1"/>
    </source>
</evidence>
<name>A0A7S8IVS2_9SPHN</name>
<proteinExistence type="predicted"/>
<sequence length="63" mass="6634">MSVGLFESSSVQSGLDGRFAMEEPLGAFEVEVSESERGGSFARGALIALPLALSAWALLYLVL</sequence>
<feature type="transmembrane region" description="Helical" evidence="1">
    <location>
        <begin position="41"/>
        <end position="62"/>
    </location>
</feature>
<dbReference type="EMBL" id="CP064654">
    <property type="protein sequence ID" value="QPC99136.1"/>
    <property type="molecule type" value="Genomic_DNA"/>
</dbReference>
<gene>
    <name evidence="2" type="ORF">IRL76_00695</name>
</gene>
<accession>A0A7S8IVS2</accession>
<keyword evidence="3" id="KW-1185">Reference proteome</keyword>
<dbReference type="KEGG" id="qso:IRL76_00695"/>
<reference evidence="2 3" key="1">
    <citation type="submission" date="2020-11" db="EMBL/GenBank/DDBJ databases">
        <title>The genome sequence of Erythrobacter sp. 6D36.</title>
        <authorList>
            <person name="Liu Y."/>
        </authorList>
    </citation>
    <scope>NUCLEOTIDE SEQUENCE [LARGE SCALE GENOMIC DNA]</scope>
    <source>
        <strain evidence="2 3">6D36</strain>
    </source>
</reference>
<protein>
    <submittedName>
        <fullName evidence="2">Uncharacterized protein</fullName>
    </submittedName>
</protein>
<organism evidence="2 3">
    <name type="scientific">Qipengyuania soli</name>
    <dbReference type="NCBI Taxonomy" id="2782568"/>
    <lineage>
        <taxon>Bacteria</taxon>
        <taxon>Pseudomonadati</taxon>
        <taxon>Pseudomonadota</taxon>
        <taxon>Alphaproteobacteria</taxon>
        <taxon>Sphingomonadales</taxon>
        <taxon>Erythrobacteraceae</taxon>
        <taxon>Qipengyuania</taxon>
    </lineage>
</organism>
<dbReference type="Proteomes" id="UP000594459">
    <property type="component" value="Chromosome"/>
</dbReference>
<dbReference type="AlphaFoldDB" id="A0A7S8IVS2"/>
<keyword evidence="1" id="KW-1133">Transmembrane helix</keyword>
<evidence type="ECO:0000256" key="1">
    <source>
        <dbReference type="SAM" id="Phobius"/>
    </source>
</evidence>